<protein>
    <submittedName>
        <fullName evidence="2">Uncharacterized protein</fullName>
    </submittedName>
</protein>
<dbReference type="Proteomes" id="UP000652761">
    <property type="component" value="Unassembled WGS sequence"/>
</dbReference>
<reference evidence="2" key="1">
    <citation type="submission" date="2017-07" db="EMBL/GenBank/DDBJ databases">
        <title>Taro Niue Genome Assembly and Annotation.</title>
        <authorList>
            <person name="Atibalentja N."/>
            <person name="Keating K."/>
            <person name="Fields C.J."/>
        </authorList>
    </citation>
    <scope>NUCLEOTIDE SEQUENCE</scope>
    <source>
        <strain evidence="2">Niue_2</strain>
        <tissue evidence="2">Leaf</tissue>
    </source>
</reference>
<dbReference type="AlphaFoldDB" id="A0A843UML8"/>
<dbReference type="EMBL" id="NMUH01000770">
    <property type="protein sequence ID" value="MQL84561.1"/>
    <property type="molecule type" value="Genomic_DNA"/>
</dbReference>
<feature type="chain" id="PRO_5032959380" evidence="1">
    <location>
        <begin position="16"/>
        <end position="163"/>
    </location>
</feature>
<organism evidence="2 3">
    <name type="scientific">Colocasia esculenta</name>
    <name type="common">Wild taro</name>
    <name type="synonym">Arum esculentum</name>
    <dbReference type="NCBI Taxonomy" id="4460"/>
    <lineage>
        <taxon>Eukaryota</taxon>
        <taxon>Viridiplantae</taxon>
        <taxon>Streptophyta</taxon>
        <taxon>Embryophyta</taxon>
        <taxon>Tracheophyta</taxon>
        <taxon>Spermatophyta</taxon>
        <taxon>Magnoliopsida</taxon>
        <taxon>Liliopsida</taxon>
        <taxon>Araceae</taxon>
        <taxon>Aroideae</taxon>
        <taxon>Colocasieae</taxon>
        <taxon>Colocasia</taxon>
    </lineage>
</organism>
<dbReference type="PANTHER" id="PTHR36704:SF1">
    <property type="entry name" value="OS06G0239700 PROTEIN"/>
    <property type="match status" value="1"/>
</dbReference>
<evidence type="ECO:0000313" key="3">
    <source>
        <dbReference type="Proteomes" id="UP000652761"/>
    </source>
</evidence>
<keyword evidence="1" id="KW-0732">Signal</keyword>
<evidence type="ECO:0000256" key="1">
    <source>
        <dbReference type="SAM" id="SignalP"/>
    </source>
</evidence>
<feature type="signal peptide" evidence="1">
    <location>
        <begin position="1"/>
        <end position="15"/>
    </location>
</feature>
<sequence>MIFLVHMWSLNFTYLFLQIEDIRTKGRDMIQPKAELVREQMAPIRTCAEKMSRKWHSSGENEANGNPIVQQLSKHFLERDAMGFYMAVVAEHYPHWRGGGSDVCWRKAGFVGLEARSSLGEAANGGHGGKSNFIRTCYGYGRQGHIGALPIVKFLKSRGGSMV</sequence>
<comment type="caution">
    <text evidence="2">The sequence shown here is derived from an EMBL/GenBank/DDBJ whole genome shotgun (WGS) entry which is preliminary data.</text>
</comment>
<dbReference type="PANTHER" id="PTHR36704">
    <property type="entry name" value="PROTEIN, PUTATIVE-RELATED"/>
    <property type="match status" value="1"/>
</dbReference>
<name>A0A843UML8_COLES</name>
<accession>A0A843UML8</accession>
<dbReference type="OrthoDB" id="1928683at2759"/>
<evidence type="ECO:0000313" key="2">
    <source>
        <dbReference type="EMBL" id="MQL84561.1"/>
    </source>
</evidence>
<gene>
    <name evidence="2" type="ORF">Taro_017071</name>
</gene>
<keyword evidence="3" id="KW-1185">Reference proteome</keyword>
<proteinExistence type="predicted"/>